<sequence>MSSSTNTNATKTEPDQKVPDPFKEYHKAMFRKTADQMQKALLAMHREGKLHHLDRMPAEAMLNVQQVLEKPEGSFEDSTKGKEGDGREGVDDA</sequence>
<feature type="compositionally biased region" description="Polar residues" evidence="1">
    <location>
        <begin position="1"/>
        <end position="11"/>
    </location>
</feature>
<dbReference type="Proteomes" id="UP000701801">
    <property type="component" value="Unassembled WGS sequence"/>
</dbReference>
<evidence type="ECO:0000313" key="2">
    <source>
        <dbReference type="EMBL" id="CAG8982523.1"/>
    </source>
</evidence>
<reference evidence="2" key="1">
    <citation type="submission" date="2021-07" db="EMBL/GenBank/DDBJ databases">
        <authorList>
            <person name="Durling M."/>
        </authorList>
    </citation>
    <scope>NUCLEOTIDE SEQUENCE</scope>
</reference>
<gene>
    <name evidence="2" type="ORF">HYALB_00002303</name>
</gene>
<dbReference type="OrthoDB" id="10305224at2759"/>
<dbReference type="EMBL" id="CAJVRM010000640">
    <property type="protein sequence ID" value="CAG8982523.1"/>
    <property type="molecule type" value="Genomic_DNA"/>
</dbReference>
<feature type="region of interest" description="Disordered" evidence="1">
    <location>
        <begin position="68"/>
        <end position="93"/>
    </location>
</feature>
<name>A0A9N9LX28_9HELO</name>
<comment type="caution">
    <text evidence="2">The sequence shown here is derived from an EMBL/GenBank/DDBJ whole genome shotgun (WGS) entry which is preliminary data.</text>
</comment>
<dbReference type="AlphaFoldDB" id="A0A9N9LX28"/>
<proteinExistence type="predicted"/>
<keyword evidence="3" id="KW-1185">Reference proteome</keyword>
<organism evidence="2 3">
    <name type="scientific">Hymenoscyphus albidus</name>
    <dbReference type="NCBI Taxonomy" id="595503"/>
    <lineage>
        <taxon>Eukaryota</taxon>
        <taxon>Fungi</taxon>
        <taxon>Dikarya</taxon>
        <taxon>Ascomycota</taxon>
        <taxon>Pezizomycotina</taxon>
        <taxon>Leotiomycetes</taxon>
        <taxon>Helotiales</taxon>
        <taxon>Helotiaceae</taxon>
        <taxon>Hymenoscyphus</taxon>
    </lineage>
</organism>
<evidence type="ECO:0000256" key="1">
    <source>
        <dbReference type="SAM" id="MobiDB-lite"/>
    </source>
</evidence>
<evidence type="ECO:0000313" key="3">
    <source>
        <dbReference type="Proteomes" id="UP000701801"/>
    </source>
</evidence>
<feature type="compositionally biased region" description="Basic and acidic residues" evidence="1">
    <location>
        <begin position="12"/>
        <end position="21"/>
    </location>
</feature>
<accession>A0A9N9LX28</accession>
<feature type="region of interest" description="Disordered" evidence="1">
    <location>
        <begin position="1"/>
        <end position="21"/>
    </location>
</feature>
<feature type="compositionally biased region" description="Basic and acidic residues" evidence="1">
    <location>
        <begin position="69"/>
        <end position="93"/>
    </location>
</feature>
<protein>
    <submittedName>
        <fullName evidence="2">Uncharacterized protein</fullName>
    </submittedName>
</protein>